<evidence type="ECO:0000313" key="1">
    <source>
        <dbReference type="EMBL" id="OAI12472.1"/>
    </source>
</evidence>
<comment type="caution">
    <text evidence="1">The sequence shown here is derived from an EMBL/GenBank/DDBJ whole genome shotgun (WGS) entry which is preliminary data.</text>
</comment>
<proteinExistence type="predicted"/>
<dbReference type="Proteomes" id="UP000077857">
    <property type="component" value="Unassembled WGS sequence"/>
</dbReference>
<name>A0A177N3L4_9GAMM</name>
<dbReference type="SUPFAM" id="SSF56024">
    <property type="entry name" value="Phospholipase D/nuclease"/>
    <property type="match status" value="1"/>
</dbReference>
<dbReference type="CDD" id="cd09117">
    <property type="entry name" value="PLDc_Bfil_DEXD_like"/>
    <property type="match status" value="1"/>
</dbReference>
<accession>A0A177N3L4</accession>
<dbReference type="Gene3D" id="3.30.870.10">
    <property type="entry name" value="Endonuclease Chain A"/>
    <property type="match status" value="1"/>
</dbReference>
<dbReference type="AlphaFoldDB" id="A0A177N3L4"/>
<organism evidence="1 2">
    <name type="scientific">Methylomonas koyamae</name>
    <dbReference type="NCBI Taxonomy" id="702114"/>
    <lineage>
        <taxon>Bacteria</taxon>
        <taxon>Pseudomonadati</taxon>
        <taxon>Pseudomonadota</taxon>
        <taxon>Gammaproteobacteria</taxon>
        <taxon>Methylococcales</taxon>
        <taxon>Methylococcaceae</taxon>
        <taxon>Methylomonas</taxon>
    </lineage>
</organism>
<evidence type="ECO:0000313" key="2">
    <source>
        <dbReference type="Proteomes" id="UP000077857"/>
    </source>
</evidence>
<reference evidence="1 2" key="1">
    <citation type="submission" date="2016-03" db="EMBL/GenBank/DDBJ databases">
        <authorList>
            <person name="Ploux O."/>
        </authorList>
    </citation>
    <scope>NUCLEOTIDE SEQUENCE [LARGE SCALE GENOMIC DNA]</scope>
    <source>
        <strain evidence="1 2">R-45378</strain>
    </source>
</reference>
<dbReference type="EMBL" id="LUUJ01000110">
    <property type="protein sequence ID" value="OAI12472.1"/>
    <property type="molecule type" value="Genomic_DNA"/>
</dbReference>
<dbReference type="OrthoDB" id="7056491at2"/>
<dbReference type="RefSeq" id="WP_064042022.1">
    <property type="nucleotide sequence ID" value="NZ_LUUJ01000110.1"/>
</dbReference>
<sequence>MELMNQPFTRQLGNRLIELLDVPDYHTLNIAVAFAKNSGVLRIKDALERFRKRGGKINAYVGVDLGGTSYEALTALLLHTNSLNVVHSEKDQTFHAKIYQFLGKDKDLIVVGSHNLTSGGLWTNFESSVLIPVDRASANEMRLLSELDDYFRELTSLKESFKSIGTQDDIDKLLQNGYIFKEVAEQVRRAKAATEDGSRERLFGNGAPAKLPHVAISKKVEEVAVPSTPPGSIPVPRSDEGQTIWFETKRMTGGSRNILDLSMRSLVERGDPAGTPFELNDPRFMRGGVEFFGLNPNATDQIKNITINFDGVDYTDNTILFPVGENANGTWRLQIKGNNSSKEKITEAFKAKGEAHYLVQKVITFTRIQDDYYFMSVFPDSELENFKAASRILARNGATSNAKLLGLL</sequence>
<protein>
    <submittedName>
        <fullName evidence="1">Uncharacterized protein</fullName>
    </submittedName>
</protein>
<gene>
    <name evidence="1" type="ORF">A1507_03060</name>
</gene>